<dbReference type="RefSeq" id="WP_066535848.1">
    <property type="nucleotide sequence ID" value="NZ_CAPVCI010000018.1"/>
</dbReference>
<dbReference type="EMBL" id="CP065321">
    <property type="protein sequence ID" value="QQR29004.1"/>
    <property type="molecule type" value="Genomic_DNA"/>
</dbReference>
<evidence type="ECO:0000313" key="4">
    <source>
        <dbReference type="EMBL" id="QQR29004.1"/>
    </source>
</evidence>
<reference evidence="4 5" key="1">
    <citation type="submission" date="2020-11" db="EMBL/GenBank/DDBJ databases">
        <title>Closed and high quality bacterial genomes of the OMM12 community.</title>
        <authorList>
            <person name="Marbouty M."/>
            <person name="Lamy-Besnier Q."/>
            <person name="Debarbieux L."/>
            <person name="Koszul R."/>
        </authorList>
    </citation>
    <scope>NUCLEOTIDE SEQUENCE [LARGE SCALE GENOMIC DNA]</scope>
    <source>
        <strain evidence="4 5">KB18</strain>
    </source>
</reference>
<evidence type="ECO:0000259" key="3">
    <source>
        <dbReference type="PROSITE" id="PS51272"/>
    </source>
</evidence>
<gene>
    <name evidence="4" type="ORF">I5Q82_13040</name>
</gene>
<feature type="signal peptide" evidence="2">
    <location>
        <begin position="1"/>
        <end position="25"/>
    </location>
</feature>
<name>A0AA92L4V0_9FIRM</name>
<feature type="domain" description="SLH" evidence="3">
    <location>
        <begin position="366"/>
        <end position="427"/>
    </location>
</feature>
<evidence type="ECO:0000256" key="1">
    <source>
        <dbReference type="ARBA" id="ARBA00022737"/>
    </source>
</evidence>
<dbReference type="Proteomes" id="UP000596035">
    <property type="component" value="Chromosome"/>
</dbReference>
<protein>
    <submittedName>
        <fullName evidence="4">S-layer homology domain-containing protein</fullName>
    </submittedName>
</protein>
<dbReference type="InterPro" id="IPR001119">
    <property type="entry name" value="SLH_dom"/>
</dbReference>
<dbReference type="AlphaFoldDB" id="A0AA92L4V0"/>
<proteinExistence type="predicted"/>
<dbReference type="InterPro" id="IPR038765">
    <property type="entry name" value="Papain-like_cys_pep_sf"/>
</dbReference>
<sequence length="558" mass="60871">MKQKKSRALAMLLSVLLLLCQPVWAAAAEGPVTATDVVEAADICEHVPLDVQSYEGTANGIGSLYNTLSTRQKAAYNALKNIPWSTISSSRNHQVRVNVSGITGAAISGMSSGGSFVPTGSGVQAYKDIQNDVNAAIGALRYDRPDLLWLDGVVSHLYSFRGYNSTGRYTITDFYFIFSMSYGGQENIYRERMMAEARSIASTASREKDVYSKVKKVHDILAERSSYNYASLNAPTDSIMFRMAHSAYGGMFKDQYDPVCEGYAKAFKVVLNQMDISCVLAVSREHMWNNVKMDDGLWYNVDLTWNDSGDRGGHDYFLVGSGTVVGGSAFSSSHREVDPFNIDRVSGSRYPKKNTAAYKYIGEDYPPLTYPDVPRTDYAYEHIEKVSKLGYFHGDTSGNFNPGKKITRAEFASVVASVLGADTKQYEGMYSFPDVGTGRWYSGVAYWAKESGTMVGTGGKFRPNDPISRQEMCAVLSRALGLQSGSFGGFLDDGDIADWARAGVYACRDAGLVKGAANGKFNPRNNTVRRDAAIVFANYAAMKGIAPKGEQTVPSGGQ</sequence>
<keyword evidence="2" id="KW-0732">Signal</keyword>
<feature type="domain" description="SLH" evidence="3">
    <location>
        <begin position="428"/>
        <end position="490"/>
    </location>
</feature>
<evidence type="ECO:0000256" key="2">
    <source>
        <dbReference type="SAM" id="SignalP"/>
    </source>
</evidence>
<dbReference type="Pfam" id="PF00395">
    <property type="entry name" value="SLH"/>
    <property type="match status" value="3"/>
</dbReference>
<feature type="chain" id="PRO_5041690524" evidence="2">
    <location>
        <begin position="26"/>
        <end position="558"/>
    </location>
</feature>
<feature type="domain" description="SLH" evidence="3">
    <location>
        <begin position="491"/>
        <end position="550"/>
    </location>
</feature>
<dbReference type="SUPFAM" id="SSF54001">
    <property type="entry name" value="Cysteine proteinases"/>
    <property type="match status" value="1"/>
</dbReference>
<accession>A0AA92L4V0</accession>
<organism evidence="4 5">
    <name type="scientific">Acutalibacter muris</name>
    <dbReference type="NCBI Taxonomy" id="1796620"/>
    <lineage>
        <taxon>Bacteria</taxon>
        <taxon>Bacillati</taxon>
        <taxon>Bacillota</taxon>
        <taxon>Clostridia</taxon>
        <taxon>Eubacteriales</taxon>
        <taxon>Acutalibacteraceae</taxon>
        <taxon>Acutalibacter</taxon>
    </lineage>
</organism>
<evidence type="ECO:0000313" key="5">
    <source>
        <dbReference type="Proteomes" id="UP000596035"/>
    </source>
</evidence>
<keyword evidence="1" id="KW-0677">Repeat</keyword>
<dbReference type="PROSITE" id="PS51272">
    <property type="entry name" value="SLH"/>
    <property type="match status" value="3"/>
</dbReference>